<organism evidence="1 2">
    <name type="scientific">Melittangium boletus DSM 14713</name>
    <dbReference type="NCBI Taxonomy" id="1294270"/>
    <lineage>
        <taxon>Bacteria</taxon>
        <taxon>Pseudomonadati</taxon>
        <taxon>Myxococcota</taxon>
        <taxon>Myxococcia</taxon>
        <taxon>Myxococcales</taxon>
        <taxon>Cystobacterineae</taxon>
        <taxon>Archangiaceae</taxon>
        <taxon>Melittangium</taxon>
    </lineage>
</organism>
<dbReference type="EMBL" id="CP022163">
    <property type="protein sequence ID" value="ATB27088.1"/>
    <property type="molecule type" value="Genomic_DNA"/>
</dbReference>
<sequence length="67" mass="7310">MRWLALVGTLGLLSGCGPEVVEEQPVEVQGAPESWCRSYKTQQYCPKTVCAWHSTPAPGYCGLPLTE</sequence>
<dbReference type="OrthoDB" id="9897967at2"/>
<dbReference type="KEGG" id="mbd:MEBOL_000523"/>
<dbReference type="RefSeq" id="WP_095975939.1">
    <property type="nucleotide sequence ID" value="NZ_CP022163.1"/>
</dbReference>
<dbReference type="Proteomes" id="UP000217289">
    <property type="component" value="Chromosome"/>
</dbReference>
<accession>A0A286NVD3</accession>
<evidence type="ECO:0000313" key="2">
    <source>
        <dbReference type="Proteomes" id="UP000217289"/>
    </source>
</evidence>
<proteinExistence type="predicted"/>
<evidence type="ECO:0008006" key="3">
    <source>
        <dbReference type="Google" id="ProtNLM"/>
    </source>
</evidence>
<dbReference type="AlphaFoldDB" id="A0A286NVD3"/>
<protein>
    <recommendedName>
        <fullName evidence="3">Lipoprotein</fullName>
    </recommendedName>
</protein>
<reference evidence="1 2" key="1">
    <citation type="submission" date="2017-06" db="EMBL/GenBank/DDBJ databases">
        <authorList>
            <person name="Kim H.J."/>
            <person name="Triplett B.A."/>
        </authorList>
    </citation>
    <scope>NUCLEOTIDE SEQUENCE [LARGE SCALE GENOMIC DNA]</scope>
    <source>
        <strain evidence="1 2">DSM 14713</strain>
    </source>
</reference>
<name>A0A286NVD3_9BACT</name>
<evidence type="ECO:0000313" key="1">
    <source>
        <dbReference type="EMBL" id="ATB27088.1"/>
    </source>
</evidence>
<dbReference type="PROSITE" id="PS51257">
    <property type="entry name" value="PROKAR_LIPOPROTEIN"/>
    <property type="match status" value="1"/>
</dbReference>
<keyword evidence="2" id="KW-1185">Reference proteome</keyword>
<gene>
    <name evidence="1" type="ORF">MEBOL_000523</name>
</gene>